<dbReference type="InterPro" id="IPR024534">
    <property type="entry name" value="JetD_C"/>
</dbReference>
<dbReference type="PIRSF" id="PIRSF028408">
    <property type="entry name" value="UCP028408"/>
    <property type="match status" value="1"/>
</dbReference>
<dbReference type="InterPro" id="IPR014544">
    <property type="entry name" value="UCP028408"/>
</dbReference>
<gene>
    <name evidence="3" type="ORF">HF909_22370</name>
</gene>
<evidence type="ECO:0000313" key="3">
    <source>
        <dbReference type="EMBL" id="QOK99111.1"/>
    </source>
</evidence>
<sequence length="381" mass="42759">MRSPDEIAARLAKAWQSADVREARLLDPESWPLQYAIGRPSPKAIAEQTEHVKAHLDRWRAVEIGRVHWETVIYRAGGGPVEVPHRWELKNPSEWVRATRSATIAAEYRRLGELVQQMSSQFHALVVRRRQLVMERPVPEVIKAAEVALTLFPGCAQGRPLRALSVGNIDTKFFERNRALICQMLDVRFEGQVGELGLEHFLGAAEEDERWLLVAPLASGMLPFRQQRVRASELSQLAAVASYVVIVENERSLHQLPELPGTVAILGAGLSLGWVRDAWLTSKRVAYWGDMDTWGLSMLARVRLAIPSVTALLMNQDCFDQYAQELAVCEPAPVDGGIPDGLTPDEGAFFAYLLAQERGRLEQEFLPKELVSKVMCVWQRA</sequence>
<name>A0AA92K5Y0_RALSL</name>
<feature type="domain" description="Wadjet protein JetD C-terminal" evidence="1">
    <location>
        <begin position="206"/>
        <end position="373"/>
    </location>
</feature>
<organism evidence="3 4">
    <name type="scientific">Ralstonia solanacearum</name>
    <name type="common">Pseudomonas solanacearum</name>
    <dbReference type="NCBI Taxonomy" id="305"/>
    <lineage>
        <taxon>Bacteria</taxon>
        <taxon>Pseudomonadati</taxon>
        <taxon>Pseudomonadota</taxon>
        <taxon>Betaproteobacteria</taxon>
        <taxon>Burkholderiales</taxon>
        <taxon>Burkholderiaceae</taxon>
        <taxon>Ralstonia</taxon>
        <taxon>Ralstonia solanacearum species complex</taxon>
    </lineage>
</organism>
<evidence type="ECO:0000259" key="2">
    <source>
        <dbReference type="Pfam" id="PF11795"/>
    </source>
</evidence>
<accession>A0AA92K5Y0</accession>
<evidence type="ECO:0008006" key="5">
    <source>
        <dbReference type="Google" id="ProtNLM"/>
    </source>
</evidence>
<dbReference type="EMBL" id="CP051170">
    <property type="protein sequence ID" value="QOK99111.1"/>
    <property type="molecule type" value="Genomic_DNA"/>
</dbReference>
<dbReference type="AlphaFoldDB" id="A0AA92K5Y0"/>
<geneLocation type="plasmid" evidence="3 4">
    <name>pUW774mp</name>
</geneLocation>
<evidence type="ECO:0000313" key="4">
    <source>
        <dbReference type="Proteomes" id="UP000593970"/>
    </source>
</evidence>
<reference evidence="4" key="1">
    <citation type="submission" date="2020-04" db="EMBL/GenBank/DDBJ databases">
        <title>Ralstonia solanacearum UW576, UW763, UW773, and UW774.</title>
        <authorList>
            <person name="Steidl O."/>
            <person name="Truchon A."/>
            <person name="Allen C."/>
        </authorList>
    </citation>
    <scope>NUCLEOTIDE SEQUENCE [LARGE SCALE GENOMIC DNA]</scope>
    <source>
        <strain evidence="4">UW774</strain>
        <plasmid evidence="4">pUW774mp</plasmid>
    </source>
</reference>
<dbReference type="InterPro" id="IPR024537">
    <property type="entry name" value="DUF3322"/>
</dbReference>
<evidence type="ECO:0000259" key="1">
    <source>
        <dbReference type="Pfam" id="PF09983"/>
    </source>
</evidence>
<dbReference type="Proteomes" id="UP000593970">
    <property type="component" value="Plasmid pUW774mp"/>
</dbReference>
<protein>
    <recommendedName>
        <fullName evidence="5">Wadjet protein JetD C-terminal domain-containing protein</fullName>
    </recommendedName>
</protein>
<proteinExistence type="predicted"/>
<keyword evidence="3" id="KW-0614">Plasmid</keyword>
<dbReference type="Pfam" id="PF11795">
    <property type="entry name" value="DUF3322"/>
    <property type="match status" value="1"/>
</dbReference>
<dbReference type="Pfam" id="PF09983">
    <property type="entry name" value="JetD_C"/>
    <property type="match status" value="1"/>
</dbReference>
<feature type="domain" description="DUF3322" evidence="2">
    <location>
        <begin position="4"/>
        <end position="186"/>
    </location>
</feature>